<dbReference type="RefSeq" id="WP_359346941.1">
    <property type="nucleotide sequence ID" value="NZ_JBEYXV010000004.1"/>
</dbReference>
<reference evidence="2 3" key="1">
    <citation type="submission" date="2024-06" db="EMBL/GenBank/DDBJ databases">
        <title>The Natural Products Discovery Center: Release of the First 8490 Sequenced Strains for Exploring Actinobacteria Biosynthetic Diversity.</title>
        <authorList>
            <person name="Kalkreuter E."/>
            <person name="Kautsar S.A."/>
            <person name="Yang D."/>
            <person name="Bader C.D."/>
            <person name="Teijaro C.N."/>
            <person name="Fluegel L."/>
            <person name="Davis C.M."/>
            <person name="Simpson J.R."/>
            <person name="Lauterbach L."/>
            <person name="Steele A.D."/>
            <person name="Gui C."/>
            <person name="Meng S."/>
            <person name="Li G."/>
            <person name="Viehrig K."/>
            <person name="Ye F."/>
            <person name="Su P."/>
            <person name="Kiefer A.F."/>
            <person name="Nichols A."/>
            <person name="Cepeda A.J."/>
            <person name="Yan W."/>
            <person name="Fan B."/>
            <person name="Jiang Y."/>
            <person name="Adhikari A."/>
            <person name="Zheng C.-J."/>
            <person name="Schuster L."/>
            <person name="Cowan T.M."/>
            <person name="Smanski M.J."/>
            <person name="Chevrette M.G."/>
            <person name="De Carvalho L.P.S."/>
            <person name="Shen B."/>
        </authorList>
    </citation>
    <scope>NUCLEOTIDE SEQUENCE [LARGE SCALE GENOMIC DNA]</scope>
    <source>
        <strain evidence="2 3">NPDC046838</strain>
    </source>
</reference>
<dbReference type="EMBL" id="JBEYXV010000004">
    <property type="protein sequence ID" value="MEU6821002.1"/>
    <property type="molecule type" value="Genomic_DNA"/>
</dbReference>
<keyword evidence="3" id="KW-1185">Reference proteome</keyword>
<accession>A0ABV3BK59</accession>
<protein>
    <recommendedName>
        <fullName evidence="4">Secreted protein</fullName>
    </recommendedName>
</protein>
<feature type="chain" id="PRO_5046082766" description="Secreted protein" evidence="1">
    <location>
        <begin position="38"/>
        <end position="146"/>
    </location>
</feature>
<feature type="signal peptide" evidence="1">
    <location>
        <begin position="1"/>
        <end position="37"/>
    </location>
</feature>
<evidence type="ECO:0000313" key="2">
    <source>
        <dbReference type="EMBL" id="MEU6821002.1"/>
    </source>
</evidence>
<sequence length="146" mass="15164">MRSLKLDRSAATLRRTAVITGMALVLGGAVVVPSASAAPPADPQACATKTLTTGHQKQGTTVNKSGSSSCNDLNLTYSNDSTSTVGDSYRGFYKTSSGWKGGSRGYIFAYDVTHNPWIVLLSDVNSGTPMGVGSQYDGGDTVKVAH</sequence>
<gene>
    <name evidence="2" type="ORF">ABZ921_10260</name>
</gene>
<organism evidence="2 3">
    <name type="scientific">Streptomyces atriruber</name>
    <dbReference type="NCBI Taxonomy" id="545121"/>
    <lineage>
        <taxon>Bacteria</taxon>
        <taxon>Bacillati</taxon>
        <taxon>Actinomycetota</taxon>
        <taxon>Actinomycetes</taxon>
        <taxon>Kitasatosporales</taxon>
        <taxon>Streptomycetaceae</taxon>
        <taxon>Streptomyces</taxon>
    </lineage>
</organism>
<evidence type="ECO:0000256" key="1">
    <source>
        <dbReference type="SAM" id="SignalP"/>
    </source>
</evidence>
<dbReference type="Proteomes" id="UP001551176">
    <property type="component" value="Unassembled WGS sequence"/>
</dbReference>
<name>A0ABV3BK59_9ACTN</name>
<keyword evidence="1" id="KW-0732">Signal</keyword>
<comment type="caution">
    <text evidence="2">The sequence shown here is derived from an EMBL/GenBank/DDBJ whole genome shotgun (WGS) entry which is preliminary data.</text>
</comment>
<evidence type="ECO:0000313" key="3">
    <source>
        <dbReference type="Proteomes" id="UP001551176"/>
    </source>
</evidence>
<evidence type="ECO:0008006" key="4">
    <source>
        <dbReference type="Google" id="ProtNLM"/>
    </source>
</evidence>
<proteinExistence type="predicted"/>